<evidence type="ECO:0000256" key="7">
    <source>
        <dbReference type="SAM" id="Phobius"/>
    </source>
</evidence>
<dbReference type="AlphaFoldDB" id="A0A482XG79"/>
<evidence type="ECO:0000256" key="5">
    <source>
        <dbReference type="ARBA" id="ARBA00024347"/>
    </source>
</evidence>
<organism evidence="9 10">
    <name type="scientific">Laodelphax striatellus</name>
    <name type="common">Small brown planthopper</name>
    <name type="synonym">Delphax striatella</name>
    <dbReference type="NCBI Taxonomy" id="195883"/>
    <lineage>
        <taxon>Eukaryota</taxon>
        <taxon>Metazoa</taxon>
        <taxon>Ecdysozoa</taxon>
        <taxon>Arthropoda</taxon>
        <taxon>Hexapoda</taxon>
        <taxon>Insecta</taxon>
        <taxon>Pterygota</taxon>
        <taxon>Neoptera</taxon>
        <taxon>Paraneoptera</taxon>
        <taxon>Hemiptera</taxon>
        <taxon>Auchenorrhyncha</taxon>
        <taxon>Fulgoroidea</taxon>
        <taxon>Delphacidae</taxon>
        <taxon>Criomorphinae</taxon>
        <taxon>Laodelphax</taxon>
    </lineage>
</organism>
<dbReference type="Pfam" id="PF00644">
    <property type="entry name" value="PARP"/>
    <property type="match status" value="1"/>
</dbReference>
<keyword evidence="3" id="KW-0548">Nucleotidyltransferase</keyword>
<dbReference type="STRING" id="195883.A0A482XG79"/>
<dbReference type="PANTHER" id="PTHR21328">
    <property type="entry name" value="POLY ADP-RIBOSE POLYMERASE FAMILY, MEMBER PARP"/>
    <property type="match status" value="1"/>
</dbReference>
<dbReference type="InterPro" id="IPR051838">
    <property type="entry name" value="ARTD_PARP"/>
</dbReference>
<keyword evidence="1 6" id="KW-0328">Glycosyltransferase</keyword>
<dbReference type="SUPFAM" id="SSF56399">
    <property type="entry name" value="ADP-ribosylation"/>
    <property type="match status" value="1"/>
</dbReference>
<evidence type="ECO:0000256" key="4">
    <source>
        <dbReference type="ARBA" id="ARBA00023027"/>
    </source>
</evidence>
<dbReference type="EC" id="2.4.2.-" evidence="6"/>
<sequence length="346" mass="38807">MTAMKNSQKKLEMSQKIKNLMELLENDITAAYAKWTLFIAACQSYKFDSCLRPFPPMFLDKEKDMNSLLAVVDRTPSFTLFKKVLTSAKSSLIADVIELVHWVLIQSKGPSFKSIAKNQFESVLSKVPSDGPAKRPDYIYEVVYPENSGLSIKWNNFKEEYGSLYAYHGSKLENFHSIINNGLLLSLTKTALFGPGVYLSSELLVSLPYSSTGFGWGKSLMGGELSVVALCEAINHPSVHCQTKSGDKSRALANDSMAGEVPHKYYVVANSDMVRVRYLLFYTRSVPKPEYSGKMRQASWFSWIGQHKLLAGIFGYVILLASLGLSNNQNVMRYYRMFLNKAGLLS</sequence>
<dbReference type="InterPro" id="IPR012317">
    <property type="entry name" value="Poly(ADP-ribose)pol_cat_dom"/>
</dbReference>
<feature type="transmembrane region" description="Helical" evidence="7">
    <location>
        <begin position="309"/>
        <end position="326"/>
    </location>
</feature>
<name>A0A482XG79_LAOST</name>
<dbReference type="Pfam" id="PF18084">
    <property type="entry name" value="ARTD15_N"/>
    <property type="match status" value="1"/>
</dbReference>
<evidence type="ECO:0000256" key="1">
    <source>
        <dbReference type="ARBA" id="ARBA00022676"/>
    </source>
</evidence>
<evidence type="ECO:0000256" key="2">
    <source>
        <dbReference type="ARBA" id="ARBA00022679"/>
    </source>
</evidence>
<protein>
    <recommendedName>
        <fullName evidence="6">Poly [ADP-ribose] polymerase</fullName>
        <shortName evidence="6">PARP</shortName>
        <ecNumber evidence="6">2.4.2.-</ecNumber>
    </recommendedName>
</protein>
<keyword evidence="7" id="KW-1133">Transmembrane helix</keyword>
<evidence type="ECO:0000256" key="6">
    <source>
        <dbReference type="RuleBase" id="RU362114"/>
    </source>
</evidence>
<accession>A0A482XG79</accession>
<keyword evidence="4 6" id="KW-0520">NAD</keyword>
<dbReference type="Gene3D" id="3.90.228.10">
    <property type="match status" value="1"/>
</dbReference>
<dbReference type="PROSITE" id="PS51059">
    <property type="entry name" value="PARP_CATALYTIC"/>
    <property type="match status" value="1"/>
</dbReference>
<dbReference type="InterPro" id="IPR041400">
    <property type="entry name" value="PARP16_N"/>
</dbReference>
<evidence type="ECO:0000259" key="8">
    <source>
        <dbReference type="PROSITE" id="PS51059"/>
    </source>
</evidence>
<dbReference type="EMBL" id="QKKF02010319">
    <property type="protein sequence ID" value="RZF44742.1"/>
    <property type="molecule type" value="Genomic_DNA"/>
</dbReference>
<dbReference type="FunCoup" id="A0A482XG79">
    <property type="interactions" value="95"/>
</dbReference>
<keyword evidence="2 6" id="KW-0808">Transferase</keyword>
<evidence type="ECO:0000256" key="3">
    <source>
        <dbReference type="ARBA" id="ARBA00022695"/>
    </source>
</evidence>
<evidence type="ECO:0000313" key="9">
    <source>
        <dbReference type="EMBL" id="RZF44742.1"/>
    </source>
</evidence>
<evidence type="ECO:0000313" key="10">
    <source>
        <dbReference type="Proteomes" id="UP000291343"/>
    </source>
</evidence>
<keyword evidence="7" id="KW-0812">Transmembrane</keyword>
<keyword evidence="7" id="KW-0472">Membrane</keyword>
<gene>
    <name evidence="9" type="ORF">LSTR_LSTR000694</name>
</gene>
<feature type="domain" description="PARP catalytic" evidence="8">
    <location>
        <begin position="91"/>
        <end position="291"/>
    </location>
</feature>
<dbReference type="GO" id="GO:0016779">
    <property type="term" value="F:nucleotidyltransferase activity"/>
    <property type="evidence" value="ECO:0007669"/>
    <property type="project" value="UniProtKB-KW"/>
</dbReference>
<comment type="caution">
    <text evidence="9">The sequence shown here is derived from an EMBL/GenBank/DDBJ whole genome shotgun (WGS) entry which is preliminary data.</text>
</comment>
<dbReference type="OrthoDB" id="19501at2759"/>
<dbReference type="InParanoid" id="A0A482XG79"/>
<dbReference type="GO" id="GO:0003950">
    <property type="term" value="F:NAD+ poly-ADP-ribosyltransferase activity"/>
    <property type="evidence" value="ECO:0007669"/>
    <property type="project" value="UniProtKB-UniRule"/>
</dbReference>
<comment type="similarity">
    <text evidence="5">Belongs to the ARTD/PARP family.</text>
</comment>
<dbReference type="SMR" id="A0A482XG79"/>
<dbReference type="Proteomes" id="UP000291343">
    <property type="component" value="Unassembled WGS sequence"/>
</dbReference>
<reference evidence="9 10" key="1">
    <citation type="journal article" date="2017" name="Gigascience">
        <title>Genome sequence of the small brown planthopper, Laodelphax striatellus.</title>
        <authorList>
            <person name="Zhu J."/>
            <person name="Jiang F."/>
            <person name="Wang X."/>
            <person name="Yang P."/>
            <person name="Bao Y."/>
            <person name="Zhao W."/>
            <person name="Wang W."/>
            <person name="Lu H."/>
            <person name="Wang Q."/>
            <person name="Cui N."/>
            <person name="Li J."/>
            <person name="Chen X."/>
            <person name="Luo L."/>
            <person name="Yu J."/>
            <person name="Kang L."/>
            <person name="Cui F."/>
        </authorList>
    </citation>
    <scope>NUCLEOTIDE SEQUENCE [LARGE SCALE GENOMIC DNA]</scope>
    <source>
        <strain evidence="9">Lst14</strain>
    </source>
</reference>
<keyword evidence="10" id="KW-1185">Reference proteome</keyword>
<proteinExistence type="inferred from homology"/>